<dbReference type="PROSITE" id="PS50206">
    <property type="entry name" value="RHODANESE_3"/>
    <property type="match status" value="1"/>
</dbReference>
<accession>A0A011MC37</accession>
<dbReference type="EMBL" id="JFAX01000011">
    <property type="protein sequence ID" value="EXI67303.1"/>
    <property type="molecule type" value="Genomic_DNA"/>
</dbReference>
<dbReference type="AlphaFoldDB" id="A0A011MC37"/>
<feature type="domain" description="Rhodanese" evidence="2">
    <location>
        <begin position="45"/>
        <end position="135"/>
    </location>
</feature>
<organism evidence="3 4">
    <name type="scientific">Candidatus Accumulibacter adjunctus</name>
    <dbReference type="NCBI Taxonomy" id="1454001"/>
    <lineage>
        <taxon>Bacteria</taxon>
        <taxon>Pseudomonadati</taxon>
        <taxon>Pseudomonadota</taxon>
        <taxon>Betaproteobacteria</taxon>
        <taxon>Candidatus Accumulibacter</taxon>
    </lineage>
</organism>
<evidence type="ECO:0000313" key="4">
    <source>
        <dbReference type="Proteomes" id="UP000020218"/>
    </source>
</evidence>
<dbReference type="PATRIC" id="fig|1454001.3.peg.2185"/>
<evidence type="ECO:0000256" key="1">
    <source>
        <dbReference type="SAM" id="Phobius"/>
    </source>
</evidence>
<dbReference type="SMART" id="SM00450">
    <property type="entry name" value="RHOD"/>
    <property type="match status" value="1"/>
</dbReference>
<evidence type="ECO:0000313" key="3">
    <source>
        <dbReference type="EMBL" id="EXI67303.1"/>
    </source>
</evidence>
<dbReference type="InterPro" id="IPR001763">
    <property type="entry name" value="Rhodanese-like_dom"/>
</dbReference>
<dbReference type="Gene3D" id="3.40.250.10">
    <property type="entry name" value="Rhodanese-like domain"/>
    <property type="match status" value="1"/>
</dbReference>
<name>A0A011MC37_9PROT</name>
<dbReference type="CDD" id="cd00158">
    <property type="entry name" value="RHOD"/>
    <property type="match status" value="1"/>
</dbReference>
<dbReference type="Pfam" id="PF00581">
    <property type="entry name" value="Rhodanese"/>
    <property type="match status" value="1"/>
</dbReference>
<comment type="caution">
    <text evidence="3">The sequence shown here is derived from an EMBL/GenBank/DDBJ whole genome shotgun (WGS) entry which is preliminary data.</text>
</comment>
<dbReference type="InterPro" id="IPR036873">
    <property type="entry name" value="Rhodanese-like_dom_sf"/>
</dbReference>
<feature type="transmembrane region" description="Helical" evidence="1">
    <location>
        <begin position="6"/>
        <end position="26"/>
    </location>
</feature>
<dbReference type="Proteomes" id="UP000020218">
    <property type="component" value="Unassembled WGS sequence"/>
</dbReference>
<gene>
    <name evidence="3" type="primary">ygaP</name>
    <name evidence="3" type="ORF">AW08_02138</name>
</gene>
<keyword evidence="1" id="KW-0472">Membrane</keyword>
<dbReference type="PANTHER" id="PTHR43031">
    <property type="entry name" value="FAD-DEPENDENT OXIDOREDUCTASE"/>
    <property type="match status" value="1"/>
</dbReference>
<keyword evidence="4" id="KW-1185">Reference proteome</keyword>
<protein>
    <submittedName>
        <fullName evidence="3">Inner membrane protein YgaP</fullName>
    </submittedName>
</protein>
<reference evidence="3" key="1">
    <citation type="submission" date="2014-02" db="EMBL/GenBank/DDBJ databases">
        <title>Expanding our view of genomic diversity in Candidatus Accumulibacter clades.</title>
        <authorList>
            <person name="Skennerton C.T."/>
            <person name="Barr J.J."/>
            <person name="Slater F.R."/>
            <person name="Bond P.L."/>
            <person name="Tyson G.W."/>
        </authorList>
    </citation>
    <scope>NUCLEOTIDE SEQUENCE [LARGE SCALE GENOMIC DNA]</scope>
</reference>
<dbReference type="SUPFAM" id="SSF52821">
    <property type="entry name" value="Rhodanese/Cell cycle control phosphatase"/>
    <property type="match status" value="1"/>
</dbReference>
<dbReference type="STRING" id="1454001.AW08_02138"/>
<keyword evidence="1" id="KW-1133">Transmembrane helix</keyword>
<proteinExistence type="predicted"/>
<sequence length="139" mass="14852">MEFVQQNIFLIAIAIVSGGMLLVLTFRRPGGAKAVTASEATMLINRESAQVIDIRDPNEYIAGHLVDSRNIPAASLAERAGELEQFKEKPLILVCQSGARSQVACGTLGKLGFVRVHNLEGGIAAWGEAGLPLKKGARR</sequence>
<keyword evidence="1" id="KW-0812">Transmembrane</keyword>
<dbReference type="PANTHER" id="PTHR43031:SF18">
    <property type="entry name" value="RHODANESE-RELATED SULFURTRANSFERASES"/>
    <property type="match status" value="1"/>
</dbReference>
<dbReference type="InterPro" id="IPR050229">
    <property type="entry name" value="GlpE_sulfurtransferase"/>
</dbReference>
<evidence type="ECO:0000259" key="2">
    <source>
        <dbReference type="PROSITE" id="PS50206"/>
    </source>
</evidence>